<dbReference type="RefSeq" id="WP_093312187.1">
    <property type="nucleotide sequence ID" value="NZ_FNPV01000003.1"/>
</dbReference>
<dbReference type="CDD" id="cd08180">
    <property type="entry name" value="PDD"/>
    <property type="match status" value="1"/>
</dbReference>
<evidence type="ECO:0000313" key="5">
    <source>
        <dbReference type="Proteomes" id="UP000199230"/>
    </source>
</evidence>
<dbReference type="InterPro" id="IPR001670">
    <property type="entry name" value="ADH_Fe/GldA"/>
</dbReference>
<dbReference type="Proteomes" id="UP000199230">
    <property type="component" value="Unassembled WGS sequence"/>
</dbReference>
<dbReference type="PANTHER" id="PTHR11496">
    <property type="entry name" value="ALCOHOL DEHYDROGENASE"/>
    <property type="match status" value="1"/>
</dbReference>
<keyword evidence="5" id="KW-1185">Reference proteome</keyword>
<evidence type="ECO:0000259" key="3">
    <source>
        <dbReference type="Pfam" id="PF25137"/>
    </source>
</evidence>
<dbReference type="Gene3D" id="1.20.1090.10">
    <property type="entry name" value="Dehydroquinate synthase-like - alpha domain"/>
    <property type="match status" value="1"/>
</dbReference>
<keyword evidence="1" id="KW-0560">Oxidoreductase</keyword>
<evidence type="ECO:0000256" key="1">
    <source>
        <dbReference type="ARBA" id="ARBA00023002"/>
    </source>
</evidence>
<dbReference type="InterPro" id="IPR056798">
    <property type="entry name" value="ADH_Fe_C"/>
</dbReference>
<sequence length="388" mass="42376">MKAFGMKTEIVSGINALAHVNKWPSKKVFLVTDETMVSIGVARQLEDYLKSAGTPYHLFREVEANPKVETVKKGLKLMVENRVDTLIALGGGSVIDAAKAMMYFCIKSKEMLVDKDAIHKPRFIAIPTTSGTGSEVTSFSVITDEETQTKVALTDPLMLPDIAILDATLTLSVPPAVTADTGMDVITHALEACLAKRASEFSQVYAEKSLQVAFDYLLKAYQDGSDREARQKMHEASCMAGLAFTNAGLGINHSLAHAIGGRFKISHGRANAILLPHIIAYNAGLTDKELTPEGEAYGKLATHLGIPDIGTKNKVKALVRIVERYRKELRIEDSFQHYGINESEYKAAVASMATLALKDVCTKDNPREVTQKELETLLLQSYSGELKT</sequence>
<protein>
    <submittedName>
        <fullName evidence="4">Alcohol dehydrogenase, class IV</fullName>
    </submittedName>
</protein>
<accession>A0A1H3LRK5</accession>
<dbReference type="GO" id="GO:0046872">
    <property type="term" value="F:metal ion binding"/>
    <property type="evidence" value="ECO:0007669"/>
    <property type="project" value="InterPro"/>
</dbReference>
<evidence type="ECO:0000313" key="4">
    <source>
        <dbReference type="EMBL" id="SDY66993.1"/>
    </source>
</evidence>
<proteinExistence type="predicted"/>
<dbReference type="Pfam" id="PF00465">
    <property type="entry name" value="Fe-ADH"/>
    <property type="match status" value="1"/>
</dbReference>
<feature type="domain" description="Fe-containing alcohol dehydrogenase-like C-terminal" evidence="3">
    <location>
        <begin position="178"/>
        <end position="381"/>
    </location>
</feature>
<organism evidence="4 5">
    <name type="scientific">Tindallia californiensis</name>
    <dbReference type="NCBI Taxonomy" id="159292"/>
    <lineage>
        <taxon>Bacteria</taxon>
        <taxon>Bacillati</taxon>
        <taxon>Bacillota</taxon>
        <taxon>Clostridia</taxon>
        <taxon>Peptostreptococcales</taxon>
        <taxon>Tindalliaceae</taxon>
        <taxon>Tindallia</taxon>
    </lineage>
</organism>
<dbReference type="GO" id="GO:0004022">
    <property type="term" value="F:alcohol dehydrogenase (NAD+) activity"/>
    <property type="evidence" value="ECO:0007669"/>
    <property type="project" value="TreeGrafter"/>
</dbReference>
<dbReference type="SUPFAM" id="SSF56796">
    <property type="entry name" value="Dehydroquinate synthase-like"/>
    <property type="match status" value="1"/>
</dbReference>
<feature type="domain" description="Alcohol dehydrogenase iron-type/glycerol dehydrogenase GldA" evidence="2">
    <location>
        <begin position="8"/>
        <end position="166"/>
    </location>
</feature>
<dbReference type="PROSITE" id="PS00913">
    <property type="entry name" value="ADH_IRON_1"/>
    <property type="match status" value="1"/>
</dbReference>
<dbReference type="Gene3D" id="3.40.50.1970">
    <property type="match status" value="1"/>
</dbReference>
<name>A0A1H3LRK5_9FIRM</name>
<dbReference type="AlphaFoldDB" id="A0A1H3LRK5"/>
<gene>
    <name evidence="4" type="ORF">SAMN05192546_103334</name>
</gene>
<dbReference type="InterPro" id="IPR039697">
    <property type="entry name" value="Alcohol_dehydrogenase_Fe"/>
</dbReference>
<dbReference type="Pfam" id="PF25137">
    <property type="entry name" value="ADH_Fe_C"/>
    <property type="match status" value="1"/>
</dbReference>
<reference evidence="4 5" key="1">
    <citation type="submission" date="2016-10" db="EMBL/GenBank/DDBJ databases">
        <authorList>
            <person name="de Groot N.N."/>
        </authorList>
    </citation>
    <scope>NUCLEOTIDE SEQUENCE [LARGE SCALE GENOMIC DNA]</scope>
    <source>
        <strain evidence="4 5">APO</strain>
    </source>
</reference>
<evidence type="ECO:0000259" key="2">
    <source>
        <dbReference type="Pfam" id="PF00465"/>
    </source>
</evidence>
<dbReference type="OrthoDB" id="9804734at2"/>
<dbReference type="FunFam" id="1.20.1090.10:FF:000001">
    <property type="entry name" value="Aldehyde-alcohol dehydrogenase"/>
    <property type="match status" value="1"/>
</dbReference>
<dbReference type="STRING" id="159292.SAMN05192546_103334"/>
<dbReference type="PANTHER" id="PTHR11496:SF83">
    <property type="entry name" value="HYDROXYACID-OXOACID TRANSHYDROGENASE, MITOCHONDRIAL"/>
    <property type="match status" value="1"/>
</dbReference>
<dbReference type="FunFam" id="3.40.50.1970:FF:000003">
    <property type="entry name" value="Alcohol dehydrogenase, iron-containing"/>
    <property type="match status" value="1"/>
</dbReference>
<dbReference type="InterPro" id="IPR018211">
    <property type="entry name" value="ADH_Fe_CS"/>
</dbReference>
<dbReference type="EMBL" id="FNPV01000003">
    <property type="protein sequence ID" value="SDY66993.1"/>
    <property type="molecule type" value="Genomic_DNA"/>
</dbReference>